<evidence type="ECO:0000259" key="3">
    <source>
        <dbReference type="Pfam" id="PF09186"/>
    </source>
</evidence>
<dbReference type="RefSeq" id="WP_010839506.1">
    <property type="nucleotide sequence ID" value="NZ_QRCM01000001.1"/>
</dbReference>
<proteinExistence type="inferred from homology"/>
<organism evidence="4 5">
    <name type="scientific">Rhodococcus rhodnii</name>
    <dbReference type="NCBI Taxonomy" id="38312"/>
    <lineage>
        <taxon>Bacteria</taxon>
        <taxon>Bacillati</taxon>
        <taxon>Actinomycetota</taxon>
        <taxon>Actinomycetes</taxon>
        <taxon>Mycobacteriales</taxon>
        <taxon>Nocardiaceae</taxon>
        <taxon>Rhodococcus</taxon>
    </lineage>
</organism>
<dbReference type="InterPro" id="IPR036956">
    <property type="entry name" value="Impact_N_sf"/>
</dbReference>
<accession>A0A6P2CBP8</accession>
<protein>
    <submittedName>
        <fullName evidence="4">YigZ family protein</fullName>
    </submittedName>
</protein>
<feature type="domain" description="UPF0029" evidence="3">
    <location>
        <begin position="145"/>
        <end position="195"/>
    </location>
</feature>
<dbReference type="GO" id="GO:0005737">
    <property type="term" value="C:cytoplasm"/>
    <property type="evidence" value="ECO:0007669"/>
    <property type="project" value="TreeGrafter"/>
</dbReference>
<dbReference type="EMBL" id="QRCM01000001">
    <property type="protein sequence ID" value="TXG90179.1"/>
    <property type="molecule type" value="Genomic_DNA"/>
</dbReference>
<dbReference type="InterPro" id="IPR001498">
    <property type="entry name" value="Impact_N"/>
</dbReference>
<dbReference type="PROSITE" id="PS00910">
    <property type="entry name" value="UPF0029"/>
    <property type="match status" value="1"/>
</dbReference>
<dbReference type="InterPro" id="IPR020568">
    <property type="entry name" value="Ribosomal_Su5_D2-typ_SF"/>
</dbReference>
<feature type="domain" description="Impact N-terminal" evidence="2">
    <location>
        <begin position="20"/>
        <end position="127"/>
    </location>
</feature>
<evidence type="ECO:0000313" key="5">
    <source>
        <dbReference type="Proteomes" id="UP000471120"/>
    </source>
</evidence>
<dbReference type="PANTHER" id="PTHR16301:SF20">
    <property type="entry name" value="IMPACT FAMILY MEMBER YIGZ"/>
    <property type="match status" value="1"/>
</dbReference>
<dbReference type="InterPro" id="IPR023582">
    <property type="entry name" value="Impact"/>
</dbReference>
<evidence type="ECO:0000313" key="4">
    <source>
        <dbReference type="EMBL" id="TXG90179.1"/>
    </source>
</evidence>
<evidence type="ECO:0000256" key="1">
    <source>
        <dbReference type="ARBA" id="ARBA00007665"/>
    </source>
</evidence>
<name>A0A6P2CBP8_9NOCA</name>
<dbReference type="PANTHER" id="PTHR16301">
    <property type="entry name" value="IMPACT-RELATED"/>
    <property type="match status" value="1"/>
</dbReference>
<dbReference type="InterPro" id="IPR020569">
    <property type="entry name" value="UPF0029_Impact_CS"/>
</dbReference>
<dbReference type="Proteomes" id="UP000471120">
    <property type="component" value="Unassembled WGS sequence"/>
</dbReference>
<reference evidence="4 5" key="1">
    <citation type="submission" date="2018-07" db="EMBL/GenBank/DDBJ databases">
        <title>Genome sequence of Rhodococcus rhodnii ATCC 35071 from Rhodnius prolixus.</title>
        <authorList>
            <person name="Patel V."/>
            <person name="Vogel K.J."/>
        </authorList>
    </citation>
    <scope>NUCLEOTIDE SEQUENCE [LARGE SCALE GENOMIC DNA]</scope>
    <source>
        <strain evidence="4 5">ATCC 35071</strain>
    </source>
</reference>
<dbReference type="AlphaFoldDB" id="A0A6P2CBP8"/>
<sequence length="210" mass="22121">MGRMMAPRRGSPTVVETEIKRSRFIAVIARVDTADEAAAVVEAQRTLRPDARHHCWAYVVGDEPSDRRKKSSDDGEPGGTAGVPMLQVLDAREVVAAVAVVTRYFGGIKLGAGGLVRAYSGAVAAALDETPLVRRERRETYRLGVAHADAGRVEAELRGRGVDVVDTAYGAVATLTLTTNDPARLEDTVAAATSGGGVLEPAGAMWADVP</sequence>
<dbReference type="Pfam" id="PF01205">
    <property type="entry name" value="Impact_N"/>
    <property type="match status" value="1"/>
</dbReference>
<dbReference type="Gene3D" id="3.30.230.30">
    <property type="entry name" value="Impact, N-terminal domain"/>
    <property type="match status" value="1"/>
</dbReference>
<dbReference type="InterPro" id="IPR015269">
    <property type="entry name" value="UPF0029_Impact_C"/>
</dbReference>
<comment type="similarity">
    <text evidence="1">Belongs to the IMPACT family.</text>
</comment>
<dbReference type="SUPFAM" id="SSF54211">
    <property type="entry name" value="Ribosomal protein S5 domain 2-like"/>
    <property type="match status" value="1"/>
</dbReference>
<dbReference type="Pfam" id="PF09186">
    <property type="entry name" value="DUF1949"/>
    <property type="match status" value="1"/>
</dbReference>
<comment type="caution">
    <text evidence="4">The sequence shown here is derived from an EMBL/GenBank/DDBJ whole genome shotgun (WGS) entry which is preliminary data.</text>
</comment>
<evidence type="ECO:0000259" key="2">
    <source>
        <dbReference type="Pfam" id="PF01205"/>
    </source>
</evidence>
<gene>
    <name evidence="4" type="ORF">DW322_08035</name>
</gene>
<dbReference type="GO" id="GO:0006446">
    <property type="term" value="P:regulation of translational initiation"/>
    <property type="evidence" value="ECO:0007669"/>
    <property type="project" value="TreeGrafter"/>
</dbReference>